<dbReference type="AlphaFoldDB" id="E6QMU1"/>
<evidence type="ECO:0000313" key="6">
    <source>
        <dbReference type="EMBL" id="CBI08562.1"/>
    </source>
</evidence>
<dbReference type="Pfam" id="PF22722">
    <property type="entry name" value="NA-iREase1"/>
    <property type="match status" value="1"/>
</dbReference>
<dbReference type="InterPro" id="IPR002052">
    <property type="entry name" value="DNA_methylase_N6_adenine_CS"/>
</dbReference>
<evidence type="ECO:0000256" key="1">
    <source>
        <dbReference type="ARBA" id="ARBA00006594"/>
    </source>
</evidence>
<evidence type="ECO:0000259" key="5">
    <source>
        <dbReference type="Pfam" id="PF22722"/>
    </source>
</evidence>
<evidence type="ECO:0000259" key="4">
    <source>
        <dbReference type="Pfam" id="PF01555"/>
    </source>
</evidence>
<comment type="caution">
    <text evidence="6">The sequence shown here is derived from an EMBL/GenBank/DDBJ whole genome shotgun (WGS) entry which is preliminary data.</text>
</comment>
<dbReference type="GO" id="GO:0005737">
    <property type="term" value="C:cytoplasm"/>
    <property type="evidence" value="ECO:0007669"/>
    <property type="project" value="TreeGrafter"/>
</dbReference>
<dbReference type="Pfam" id="PF01555">
    <property type="entry name" value="N6_N4_Mtase"/>
    <property type="match status" value="1"/>
</dbReference>
<dbReference type="Gene3D" id="3.40.50.150">
    <property type="entry name" value="Vaccinia Virus protein VP39"/>
    <property type="match status" value="1"/>
</dbReference>
<dbReference type="InterPro" id="IPR029063">
    <property type="entry name" value="SAM-dependent_MTases_sf"/>
</dbReference>
<evidence type="ECO:0000256" key="3">
    <source>
        <dbReference type="ARBA" id="ARBA00022679"/>
    </source>
</evidence>
<keyword evidence="2 6" id="KW-0489">Methyltransferase</keyword>
<dbReference type="GO" id="GO:0008170">
    <property type="term" value="F:N-methyltransferase activity"/>
    <property type="evidence" value="ECO:0007669"/>
    <property type="project" value="InterPro"/>
</dbReference>
<organism evidence="6">
    <name type="scientific">mine drainage metagenome</name>
    <dbReference type="NCBI Taxonomy" id="410659"/>
    <lineage>
        <taxon>unclassified sequences</taxon>
        <taxon>metagenomes</taxon>
        <taxon>ecological metagenomes</taxon>
    </lineage>
</organism>
<dbReference type="PROSITE" id="PS00092">
    <property type="entry name" value="N6_MTASE"/>
    <property type="match status" value="1"/>
</dbReference>
<dbReference type="InterPro" id="IPR054557">
    <property type="entry name" value="NA-iREase1_dom"/>
</dbReference>
<comment type="similarity">
    <text evidence="1">Belongs to the N(4)/N(6)-methyltransferase family.</text>
</comment>
<dbReference type="PRINTS" id="PR00508">
    <property type="entry name" value="S21N4MTFRASE"/>
</dbReference>
<dbReference type="GO" id="GO:0032259">
    <property type="term" value="P:methylation"/>
    <property type="evidence" value="ECO:0007669"/>
    <property type="project" value="UniProtKB-KW"/>
</dbReference>
<name>E6QMU1_9ZZZZ</name>
<feature type="domain" description="DNA methylase N-4/N-6" evidence="4">
    <location>
        <begin position="25"/>
        <end position="350"/>
    </location>
</feature>
<dbReference type="SUPFAM" id="SSF53335">
    <property type="entry name" value="S-adenosyl-L-methionine-dependent methyltransferases"/>
    <property type="match status" value="1"/>
</dbReference>
<dbReference type="InterPro" id="IPR002941">
    <property type="entry name" value="DNA_methylase_N4/N6"/>
</dbReference>
<dbReference type="InterPro" id="IPR001091">
    <property type="entry name" value="RM_Methyltransferase"/>
</dbReference>
<accession>E6QMU1</accession>
<dbReference type="PANTHER" id="PTHR13370">
    <property type="entry name" value="RNA METHYLASE-RELATED"/>
    <property type="match status" value="1"/>
</dbReference>
<feature type="domain" description="NACHT-associated inactive Restriction Endonuclease 1 sensor" evidence="5">
    <location>
        <begin position="411"/>
        <end position="481"/>
    </location>
</feature>
<dbReference type="PANTHER" id="PTHR13370:SF24">
    <property type="entry name" value="TYPE III RESTRICTION-MODIFICATION ENZYME STYLTI MOD SUBUNIT"/>
    <property type="match status" value="1"/>
</dbReference>
<sequence length="544" mass="61217">MLDHNRLFYGDNLTVLREHVQTASVDLVYLDPPFNSRADYNVLFAEKDGTQSTSQITAFEDTWEWNLDAEHAYRQVVESGGQVADAMRAFRTFLGHSDMMAYLAMMAPRLLELKRVLKPTGSIYLHCDPTASHYLKMLMDSIFGATNFRNEIIWKRTSAHSDSKQGSRHFGRVTDTIFFYAASEVNTWVVQHSPYDQGYVDRDYRRVDEDGRRYRIDNLQGPGRAAKGNPYYEVMGVSRHWRYSKEKMEKLIAEGRVIQTRPGAVPQYKRYLDEMPGVSVQNLWTDIPLLNNRSGEKLPYPTQKPEALLERIIQASSNEGDVVLDPFCGCGTAIAAAQTLNRRWIGIDITHLPIGLIKQRLQDKFGASIKSTYQVFGEPTDLAGARKLAEDDKFQFEAWALSMVGARPSGQVRRGADKGIDGRLFFHDDSSGQSKQIILSVKGGHVEHSHIRDLRGVLDREEAQIGVLITLEPPSKPMLKESASAGFYTSPAFADSAFPRMQILTIEEMLAGSSIAFPRMHQVTFKQAPRAKGKAGENLTLDLG</sequence>
<reference evidence="6" key="1">
    <citation type="submission" date="2009-10" db="EMBL/GenBank/DDBJ databases">
        <title>Diversity of trophic interactions inside an arsenic-rich microbial ecosystem.</title>
        <authorList>
            <person name="Bertin P.N."/>
            <person name="Heinrich-Salmeron A."/>
            <person name="Pelletier E."/>
            <person name="Goulhen-Chollet F."/>
            <person name="Arsene-Ploetze F."/>
            <person name="Gallien S."/>
            <person name="Calteau A."/>
            <person name="Vallenet D."/>
            <person name="Casiot C."/>
            <person name="Chane-Woon-Ming B."/>
            <person name="Giloteaux L."/>
            <person name="Barakat M."/>
            <person name="Bonnefoy V."/>
            <person name="Bruneel O."/>
            <person name="Chandler M."/>
            <person name="Cleiss J."/>
            <person name="Duran R."/>
            <person name="Elbaz-Poulichet F."/>
            <person name="Fonknechten N."/>
            <person name="Lauga B."/>
            <person name="Mornico D."/>
            <person name="Ortet P."/>
            <person name="Schaeffer C."/>
            <person name="Siguier P."/>
            <person name="Alexander Thil Smith A."/>
            <person name="Van Dorsselaer A."/>
            <person name="Weissenbach J."/>
            <person name="Medigue C."/>
            <person name="Le Paslier D."/>
        </authorList>
    </citation>
    <scope>NUCLEOTIDE SEQUENCE</scope>
</reference>
<dbReference type="EMBL" id="CABQ01000239">
    <property type="protein sequence ID" value="CBI08562.1"/>
    <property type="molecule type" value="Genomic_DNA"/>
</dbReference>
<evidence type="ECO:0000256" key="2">
    <source>
        <dbReference type="ARBA" id="ARBA00022603"/>
    </source>
</evidence>
<keyword evidence="3" id="KW-0808">Transferase</keyword>
<dbReference type="GO" id="GO:0003677">
    <property type="term" value="F:DNA binding"/>
    <property type="evidence" value="ECO:0007669"/>
    <property type="project" value="InterPro"/>
</dbReference>
<protein>
    <submittedName>
        <fullName evidence="6">DNA methylase N-4/N-6</fullName>
    </submittedName>
</protein>
<gene>
    <name evidence="6" type="ORF">CARN6_2042</name>
</gene>
<proteinExistence type="inferred from homology"/>